<dbReference type="NCBIfam" id="TIGR04534">
    <property type="entry name" value="ELWxxDGT_rpt"/>
    <property type="match status" value="1"/>
</dbReference>
<evidence type="ECO:0000313" key="2">
    <source>
        <dbReference type="Proteomes" id="UP000501812"/>
    </source>
</evidence>
<organism evidence="1 2">
    <name type="scientific">Luteolibacter luteus</name>
    <dbReference type="NCBI Taxonomy" id="2728835"/>
    <lineage>
        <taxon>Bacteria</taxon>
        <taxon>Pseudomonadati</taxon>
        <taxon>Verrucomicrobiota</taxon>
        <taxon>Verrucomicrobiia</taxon>
        <taxon>Verrucomicrobiales</taxon>
        <taxon>Verrucomicrobiaceae</taxon>
        <taxon>Luteolibacter</taxon>
    </lineage>
</organism>
<dbReference type="CDD" id="cd00037">
    <property type="entry name" value="CLECT"/>
    <property type="match status" value="1"/>
</dbReference>
<dbReference type="RefSeq" id="WP_169452736.1">
    <property type="nucleotide sequence ID" value="NZ_CP051774.1"/>
</dbReference>
<evidence type="ECO:0000313" key="1">
    <source>
        <dbReference type="EMBL" id="QJE94515.1"/>
    </source>
</evidence>
<proteinExistence type="predicted"/>
<dbReference type="KEGG" id="luo:HHL09_01515"/>
<dbReference type="InterPro" id="IPR030916">
    <property type="entry name" value="ELWxxDGT_rpt"/>
</dbReference>
<dbReference type="Proteomes" id="UP000501812">
    <property type="component" value="Chromosome"/>
</dbReference>
<sequence length="932" mass="100162">MSSLSSFFLRPATIPCLILTILAGAFDASARESSLAPRLIDLNRQPGDFSADIDWIVPLGSDRSVFPMATLATGNELWVTDGSKKGTRMLADIVPGSLGSYPDSPIASGASVMVRITLASGRNQLWITDGTSSGTKFATEMPEGVDGNLTPLSGNGEGGFFYLREEWSSGNGYGLWFTDGTPEGTRPIEPEDEAGRPLLEYVHQFESLEGICYFTANEGEVWRSDGTTEGTRKIVDMTPSGSGYATSIAISNGRIYGCVSADFSDNHVWSCTMDGGDLVKITPGDAGEWPFIMDMVPTATGLYISAHDLFGMGHLFWSDGSTGGTREITLKDPSDGMIYGPALYAWMEMWQGSLYFSASGDGGGLALWVTDGTEAGTRMLKKTSSAADAVGPQHIMVAGRHVYFLVLGGDPEWWRTDGTVAGTRRVVRMRGHDPYSYSYLDQATALNGELCFISAPWQASDRLWRTRAQGGGVVQLTKPGKSTASAFEANSGTEEPTPYAEVDGKLLSMVKFGYGLQSELWQVEQHRTKVPGVKTKPLWISPRYLETEQADYMDVAGFRGEVNGKALFTVTTSFTGRHELWVTDGSRRGTRLLHDHSGSRNWLDGFVPSGGAIYYAANVEDDPAASGLWRTDGTQEGTLRIAPGMMVTQSGGEGMVDFKGFLYFTREQSDGSRALWKTDGRPEGTVVVKDDWGLNPGGGPVNLTVVGDRLAMGVSIPTTGIETLWTSDGTTAGTVQVQTTYTETTVHHVGPGFDLGGIHIFSGRGRTVLHAEEWWRSDGTEAGTYPLLSGLTTPHLPGYVQHASQLGAIAGGKLFYAGHERIDGNDVSELWVTDGTAAGTKKLKEINPGRNGSQPGGFLAVGDMVYFSAYDVAHGSELWRSDGTEAGTVLVADVEPGPLGSAPEDLKVVNGKLYFHAAHPSTGRELHELEIE</sequence>
<accession>A0A858RCU7</accession>
<reference evidence="1 2" key="1">
    <citation type="submission" date="2020-04" db="EMBL/GenBank/DDBJ databases">
        <title>Luteolibacter sp. G-1-1-1 isolated from soil.</title>
        <authorList>
            <person name="Dahal R.H."/>
        </authorList>
    </citation>
    <scope>NUCLEOTIDE SEQUENCE [LARGE SCALE GENOMIC DNA]</scope>
    <source>
        <strain evidence="1 2">G-1-1-1</strain>
    </source>
</reference>
<dbReference type="SUPFAM" id="SSF82171">
    <property type="entry name" value="DPP6 N-terminal domain-like"/>
    <property type="match status" value="1"/>
</dbReference>
<dbReference type="EMBL" id="CP051774">
    <property type="protein sequence ID" value="QJE94515.1"/>
    <property type="molecule type" value="Genomic_DNA"/>
</dbReference>
<evidence type="ECO:0008006" key="3">
    <source>
        <dbReference type="Google" id="ProtNLM"/>
    </source>
</evidence>
<name>A0A858RCU7_9BACT</name>
<protein>
    <recommendedName>
        <fullName evidence="3">ELWxxDGT repeat protein</fullName>
    </recommendedName>
</protein>
<keyword evidence="2" id="KW-1185">Reference proteome</keyword>
<gene>
    <name evidence="1" type="ORF">HHL09_01515</name>
</gene>
<dbReference type="AlphaFoldDB" id="A0A858RCU7"/>